<dbReference type="PATRIC" id="fig|1566026.4.peg.3523"/>
<dbReference type="GO" id="GO:0009279">
    <property type="term" value="C:cell outer membrane"/>
    <property type="evidence" value="ECO:0007669"/>
    <property type="project" value="UniProtKB-SubCell"/>
</dbReference>
<dbReference type="InterPro" id="IPR003367">
    <property type="entry name" value="Thrombospondin_3-like_rpt"/>
</dbReference>
<dbReference type="SUPFAM" id="SSF103647">
    <property type="entry name" value="TSP type-3 repeat"/>
    <property type="match status" value="1"/>
</dbReference>
<evidence type="ECO:0000256" key="5">
    <source>
        <dbReference type="ARBA" id="ARBA00022729"/>
    </source>
</evidence>
<dbReference type="PANTHER" id="PTHR30329:SF21">
    <property type="entry name" value="LIPOPROTEIN YIAD-RELATED"/>
    <property type="match status" value="1"/>
</dbReference>
<dbReference type="Pfam" id="PF00691">
    <property type="entry name" value="OmpA"/>
    <property type="match status" value="1"/>
</dbReference>
<dbReference type="GO" id="GO:0046930">
    <property type="term" value="C:pore complex"/>
    <property type="evidence" value="ECO:0007669"/>
    <property type="project" value="UniProtKB-KW"/>
</dbReference>
<dbReference type="RefSeq" id="WP_062302859.1">
    <property type="nucleotide sequence ID" value="NZ_JSVA01000008.1"/>
</dbReference>
<keyword evidence="14" id="KW-1185">Reference proteome</keyword>
<feature type="chain" id="PRO_5005580197" description="OmpA-like domain-containing protein" evidence="11">
    <location>
        <begin position="22"/>
        <end position="469"/>
    </location>
</feature>
<dbReference type="InterPro" id="IPR036737">
    <property type="entry name" value="OmpA-like_sf"/>
</dbReference>
<keyword evidence="7" id="KW-0626">Porin</keyword>
<dbReference type="Pfam" id="PF02412">
    <property type="entry name" value="TSP_3"/>
    <property type="match status" value="6"/>
</dbReference>
<accession>A0A0L8AM25</accession>
<name>A0A0L8AM25_9BACT</name>
<dbReference type="GO" id="GO:0005509">
    <property type="term" value="F:calcium ion binding"/>
    <property type="evidence" value="ECO:0007669"/>
    <property type="project" value="InterPro"/>
</dbReference>
<protein>
    <recommendedName>
        <fullName evidence="12">OmpA-like domain-containing protein</fullName>
    </recommendedName>
</protein>
<reference evidence="14" key="1">
    <citation type="submission" date="2014-11" db="EMBL/GenBank/DDBJ databases">
        <title>Genome sequencing of Roseivirga sp. D-25.</title>
        <authorList>
            <person name="Selvaratnam C."/>
            <person name="Thevarajoo S."/>
            <person name="Goh K.M."/>
            <person name="Eee R."/>
            <person name="Chan K.-G."/>
            <person name="Chong C.S."/>
        </authorList>
    </citation>
    <scope>NUCLEOTIDE SEQUENCE [LARGE SCALE GENOMIC DNA]</scope>
    <source>
        <strain evidence="14">D-25</strain>
    </source>
</reference>
<dbReference type="InterPro" id="IPR006664">
    <property type="entry name" value="OMP_bac"/>
</dbReference>
<keyword evidence="4" id="KW-0812">Transmembrane</keyword>
<keyword evidence="9" id="KW-0998">Cell outer membrane</keyword>
<comment type="subcellular location">
    <subcellularLocation>
        <location evidence="1">Cell outer membrane</location>
        <topology evidence="1">Multi-pass membrane protein</topology>
    </subcellularLocation>
</comment>
<evidence type="ECO:0000256" key="2">
    <source>
        <dbReference type="ARBA" id="ARBA00022448"/>
    </source>
</evidence>
<keyword evidence="6" id="KW-0406">Ion transport</keyword>
<dbReference type="CDD" id="cd07185">
    <property type="entry name" value="OmpA_C-like"/>
    <property type="match status" value="1"/>
</dbReference>
<feature type="signal peptide" evidence="11">
    <location>
        <begin position="1"/>
        <end position="21"/>
    </location>
</feature>
<dbReference type="InterPro" id="IPR006665">
    <property type="entry name" value="OmpA-like"/>
</dbReference>
<dbReference type="InterPro" id="IPR028974">
    <property type="entry name" value="TSP_type-3_rpt"/>
</dbReference>
<evidence type="ECO:0000256" key="10">
    <source>
        <dbReference type="PROSITE-ProRule" id="PRU00473"/>
    </source>
</evidence>
<dbReference type="SUPFAM" id="SSF103088">
    <property type="entry name" value="OmpA-like"/>
    <property type="match status" value="1"/>
</dbReference>
<dbReference type="PANTHER" id="PTHR30329">
    <property type="entry name" value="STATOR ELEMENT OF FLAGELLAR MOTOR COMPLEX"/>
    <property type="match status" value="1"/>
</dbReference>
<keyword evidence="3" id="KW-1134">Transmembrane beta strand</keyword>
<dbReference type="OrthoDB" id="1522982at2"/>
<dbReference type="Proteomes" id="UP000036908">
    <property type="component" value="Unassembled WGS sequence"/>
</dbReference>
<evidence type="ECO:0000256" key="9">
    <source>
        <dbReference type="ARBA" id="ARBA00023237"/>
    </source>
</evidence>
<gene>
    <name evidence="13" type="ORF">OB69_08450</name>
</gene>
<evidence type="ECO:0000256" key="7">
    <source>
        <dbReference type="ARBA" id="ARBA00023114"/>
    </source>
</evidence>
<dbReference type="AlphaFoldDB" id="A0A0L8AM25"/>
<proteinExistence type="predicted"/>
<evidence type="ECO:0000256" key="6">
    <source>
        <dbReference type="ARBA" id="ARBA00023065"/>
    </source>
</evidence>
<dbReference type="GO" id="GO:0006811">
    <property type="term" value="P:monoatomic ion transport"/>
    <property type="evidence" value="ECO:0007669"/>
    <property type="project" value="UniProtKB-KW"/>
</dbReference>
<dbReference type="Gene3D" id="3.30.1330.60">
    <property type="entry name" value="OmpA-like domain"/>
    <property type="match status" value="1"/>
</dbReference>
<evidence type="ECO:0000256" key="8">
    <source>
        <dbReference type="ARBA" id="ARBA00023136"/>
    </source>
</evidence>
<evidence type="ECO:0000256" key="3">
    <source>
        <dbReference type="ARBA" id="ARBA00022452"/>
    </source>
</evidence>
<evidence type="ECO:0000313" key="13">
    <source>
        <dbReference type="EMBL" id="KOF03306.1"/>
    </source>
</evidence>
<evidence type="ECO:0000256" key="1">
    <source>
        <dbReference type="ARBA" id="ARBA00004571"/>
    </source>
</evidence>
<comment type="caution">
    <text evidence="13">The sequence shown here is derived from an EMBL/GenBank/DDBJ whole genome shotgun (WGS) entry which is preliminary data.</text>
</comment>
<feature type="domain" description="OmpA-like" evidence="12">
    <location>
        <begin position="354"/>
        <end position="469"/>
    </location>
</feature>
<dbReference type="InterPro" id="IPR050330">
    <property type="entry name" value="Bact_OuterMem_StrucFunc"/>
</dbReference>
<dbReference type="PROSITE" id="PS51123">
    <property type="entry name" value="OMPA_2"/>
    <property type="match status" value="1"/>
</dbReference>
<keyword evidence="5 11" id="KW-0732">Signal</keyword>
<dbReference type="Gene3D" id="4.10.1080.10">
    <property type="entry name" value="TSP type-3 repeat"/>
    <property type="match status" value="1"/>
</dbReference>
<dbReference type="EMBL" id="JSVA01000008">
    <property type="protein sequence ID" value="KOF03306.1"/>
    <property type="molecule type" value="Genomic_DNA"/>
</dbReference>
<evidence type="ECO:0000256" key="4">
    <source>
        <dbReference type="ARBA" id="ARBA00022692"/>
    </source>
</evidence>
<organism evidence="13 14">
    <name type="scientific">Roseivirga seohaensis subsp. aquiponti</name>
    <dbReference type="NCBI Taxonomy" id="1566026"/>
    <lineage>
        <taxon>Bacteria</taxon>
        <taxon>Pseudomonadati</taxon>
        <taxon>Bacteroidota</taxon>
        <taxon>Cytophagia</taxon>
        <taxon>Cytophagales</taxon>
        <taxon>Roseivirgaceae</taxon>
        <taxon>Roseivirga</taxon>
    </lineage>
</organism>
<evidence type="ECO:0000256" key="11">
    <source>
        <dbReference type="SAM" id="SignalP"/>
    </source>
</evidence>
<sequence>MKKLLLILTMAVSTFSLSAQTEDSPWWMTLELTNNKLDYKWYDGMFSFGQLDNAGFRVGVERYLNPSFDLELGASYGNIVHNDVLDGNVADLDLRFAYKFDNGYIFKKDSKVAPYLFAGFGVTSFSKIEPIYEEFNKGTYKMIPLGAGLKFKVVENAEINMRAAYKKSIDYSPNYLQYAVGVSFSLSGKKDSDGDGIYDKEDMCPTEAGPLENKGCPWPDTDGDGVLDKDDACPTEAGTLNGCPDTDGDGIKDSEDKCPTVAGIAKFNGCPDTDGDGIQDSEDACPTVAGTLNGCPDSDGDGVKDSEDACPTVAGTLNGCPDSDGDGVKDSEDNCPETAGLASNNGCPEVKEEVKKVLELAVKDIQFNSGSDVLKSSANGSLDQVVQLMKAEDFSLELSGYTDSTGDAAKNLELSKRRANAVKQYLMNKGISADRLFADGYGIVNPVADNKTAVGRARNRRVELKIIFR</sequence>
<dbReference type="GO" id="GO:0007155">
    <property type="term" value="P:cell adhesion"/>
    <property type="evidence" value="ECO:0007669"/>
    <property type="project" value="InterPro"/>
</dbReference>
<dbReference type="PRINTS" id="PR01023">
    <property type="entry name" value="NAFLGMOTY"/>
</dbReference>
<dbReference type="PRINTS" id="PR01021">
    <property type="entry name" value="OMPADOMAIN"/>
</dbReference>
<evidence type="ECO:0000259" key="12">
    <source>
        <dbReference type="PROSITE" id="PS51123"/>
    </source>
</evidence>
<dbReference type="GO" id="GO:0015288">
    <property type="term" value="F:porin activity"/>
    <property type="evidence" value="ECO:0007669"/>
    <property type="project" value="UniProtKB-KW"/>
</dbReference>
<dbReference type="SUPFAM" id="SSF56925">
    <property type="entry name" value="OMPA-like"/>
    <property type="match status" value="1"/>
</dbReference>
<evidence type="ECO:0000313" key="14">
    <source>
        <dbReference type="Proteomes" id="UP000036908"/>
    </source>
</evidence>
<keyword evidence="8 10" id="KW-0472">Membrane</keyword>
<dbReference type="InterPro" id="IPR011250">
    <property type="entry name" value="OMP/PagP_B-barrel"/>
</dbReference>
<keyword evidence="2" id="KW-0813">Transport</keyword>